<dbReference type="GO" id="GO:0005886">
    <property type="term" value="C:plasma membrane"/>
    <property type="evidence" value="ECO:0007669"/>
    <property type="project" value="TreeGrafter"/>
</dbReference>
<dbReference type="EMBL" id="FPJW01000003">
    <property type="protein sequence ID" value="SFX33022.1"/>
    <property type="molecule type" value="Genomic_DNA"/>
</dbReference>
<dbReference type="Pfam" id="PF04247">
    <property type="entry name" value="SirB"/>
    <property type="match status" value="1"/>
</dbReference>
<proteinExistence type="predicted"/>
<dbReference type="PANTHER" id="PTHR39594">
    <property type="entry name" value="PROTEIN YCHQ"/>
    <property type="match status" value="1"/>
</dbReference>
<protein>
    <submittedName>
        <fullName evidence="2">Uncharacterized membrane protein SirB2</fullName>
    </submittedName>
</protein>
<evidence type="ECO:0000256" key="1">
    <source>
        <dbReference type="SAM" id="Phobius"/>
    </source>
</evidence>
<organism evidence="2 3">
    <name type="scientific">Marinospirillum alkaliphilum DSM 21637</name>
    <dbReference type="NCBI Taxonomy" id="1122209"/>
    <lineage>
        <taxon>Bacteria</taxon>
        <taxon>Pseudomonadati</taxon>
        <taxon>Pseudomonadota</taxon>
        <taxon>Gammaproteobacteria</taxon>
        <taxon>Oceanospirillales</taxon>
        <taxon>Oceanospirillaceae</taxon>
        <taxon>Marinospirillum</taxon>
    </lineage>
</organism>
<dbReference type="RefSeq" id="WP_072325545.1">
    <property type="nucleotide sequence ID" value="NZ_FPJW01000003.1"/>
</dbReference>
<dbReference type="OrthoDB" id="5588650at2"/>
<keyword evidence="1" id="KW-1133">Transmembrane helix</keyword>
<name>A0A1K1W6M7_9GAMM</name>
<evidence type="ECO:0000313" key="2">
    <source>
        <dbReference type="EMBL" id="SFX33022.1"/>
    </source>
</evidence>
<gene>
    <name evidence="2" type="ORF">SAMN02745752_01315</name>
</gene>
<keyword evidence="1" id="KW-0472">Membrane</keyword>
<feature type="transmembrane region" description="Helical" evidence="1">
    <location>
        <begin position="69"/>
        <end position="89"/>
    </location>
</feature>
<keyword evidence="1" id="KW-0812">Transmembrane</keyword>
<dbReference type="AlphaFoldDB" id="A0A1K1W6M7"/>
<dbReference type="PIRSF" id="PIRSF005610">
    <property type="entry name" value="SirB"/>
    <property type="match status" value="1"/>
</dbReference>
<accession>A0A1K1W6M7</accession>
<evidence type="ECO:0000313" key="3">
    <source>
        <dbReference type="Proteomes" id="UP000182350"/>
    </source>
</evidence>
<dbReference type="STRING" id="1122209.SAMN02745752_01315"/>
<feature type="transmembrane region" description="Helical" evidence="1">
    <location>
        <begin position="96"/>
        <end position="114"/>
    </location>
</feature>
<keyword evidence="3" id="KW-1185">Reference proteome</keyword>
<reference evidence="2 3" key="1">
    <citation type="submission" date="2016-11" db="EMBL/GenBank/DDBJ databases">
        <authorList>
            <person name="Jaros S."/>
            <person name="Januszkiewicz K."/>
            <person name="Wedrychowicz H."/>
        </authorList>
    </citation>
    <scope>NUCLEOTIDE SEQUENCE [LARGE SCALE GENOMIC DNA]</scope>
    <source>
        <strain evidence="2 3">DSM 21637</strain>
    </source>
</reference>
<dbReference type="PANTHER" id="PTHR39594:SF1">
    <property type="entry name" value="PROTEIN YCHQ"/>
    <property type="match status" value="1"/>
</dbReference>
<sequence length="122" mass="13716">MSYMALKHLHLLTIVISLLLFVTRGGFALLGAQWIHRNWIRIPAHLNDTLLLLAALGLCYHLAQWPFYNSAWLTAKVVGLVAYILLGTIAIKRGKLWAFALSLVIFVYIGWVAVNKVPFPGF</sequence>
<dbReference type="InterPro" id="IPR007360">
    <property type="entry name" value="SirB"/>
</dbReference>
<feature type="transmembrane region" description="Helical" evidence="1">
    <location>
        <begin position="12"/>
        <end position="32"/>
    </location>
</feature>
<feature type="transmembrane region" description="Helical" evidence="1">
    <location>
        <begin position="44"/>
        <end position="63"/>
    </location>
</feature>
<dbReference type="Proteomes" id="UP000182350">
    <property type="component" value="Unassembled WGS sequence"/>
</dbReference>